<protein>
    <submittedName>
        <fullName evidence="1">Uncharacterized protein</fullName>
    </submittedName>
</protein>
<keyword evidence="2" id="KW-1185">Reference proteome</keyword>
<gene>
    <name evidence="1" type="ORF">GFSPODELE1_LOCUS8402</name>
</gene>
<organism evidence="1 2">
    <name type="scientific">Somion occarium</name>
    <dbReference type="NCBI Taxonomy" id="3059160"/>
    <lineage>
        <taxon>Eukaryota</taxon>
        <taxon>Fungi</taxon>
        <taxon>Dikarya</taxon>
        <taxon>Basidiomycota</taxon>
        <taxon>Agaricomycotina</taxon>
        <taxon>Agaricomycetes</taxon>
        <taxon>Polyporales</taxon>
        <taxon>Cerrenaceae</taxon>
        <taxon>Somion</taxon>
    </lineage>
</organism>
<dbReference type="Proteomes" id="UP001497453">
    <property type="component" value="Chromosome 6"/>
</dbReference>
<accession>A0ABP1DUS8</accession>
<evidence type="ECO:0000313" key="1">
    <source>
        <dbReference type="EMBL" id="CAL1711566.1"/>
    </source>
</evidence>
<evidence type="ECO:0000313" key="2">
    <source>
        <dbReference type="Proteomes" id="UP001497453"/>
    </source>
</evidence>
<name>A0ABP1DUS8_9APHY</name>
<proteinExistence type="predicted"/>
<reference evidence="2" key="1">
    <citation type="submission" date="2024-04" db="EMBL/GenBank/DDBJ databases">
        <authorList>
            <person name="Shaw F."/>
            <person name="Minotto A."/>
        </authorList>
    </citation>
    <scope>NUCLEOTIDE SEQUENCE [LARGE SCALE GENOMIC DNA]</scope>
</reference>
<sequence>MGRPDSLMHAFSPAESNAYIAEMTSLAFFDFFLPSTSIVAPLWSRLFQFKHFELASSGDMQDIPWSFMNIPQVFSAVRVGTLNAGAADRVSFLISRPPSTAFKLIIFLRKRVAGHSFGAILSSDWLEARLVPELEGVRLRPVDSCISRPPCPSLHLLFPPFTIVL</sequence>
<dbReference type="EMBL" id="OZ037949">
    <property type="protein sequence ID" value="CAL1711566.1"/>
    <property type="molecule type" value="Genomic_DNA"/>
</dbReference>